<proteinExistence type="predicted"/>
<name>A0ABV9G6G8_9ACTN</name>
<sequence length="181" mass="18635">MRVALSVIGARDPQDSPVGVLLRAVQTVSEADADTVSPMAAVRTRLTRTVPAIQGHALLIQQAAQRDIARHLRAAFPDELDEVGAGALVGAMTGAVSGALYALLEDPETAEALARTPAAPARPDPERGPGRTPALGAGSLTAGAATQVSAPWQPPESADYLRPGDTSSSRRWTGSATPSRT</sequence>
<reference evidence="3" key="1">
    <citation type="journal article" date="2019" name="Int. J. Syst. Evol. Microbiol.">
        <title>The Global Catalogue of Microorganisms (GCM) 10K type strain sequencing project: providing services to taxonomists for standard genome sequencing and annotation.</title>
        <authorList>
            <consortium name="The Broad Institute Genomics Platform"/>
            <consortium name="The Broad Institute Genome Sequencing Center for Infectious Disease"/>
            <person name="Wu L."/>
            <person name="Ma J."/>
        </authorList>
    </citation>
    <scope>NUCLEOTIDE SEQUENCE [LARGE SCALE GENOMIC DNA]</scope>
    <source>
        <strain evidence="3">CGMCC 4.7139</strain>
    </source>
</reference>
<organism evidence="2 3">
    <name type="scientific">Streptomyces maoxianensis</name>
    <dbReference type="NCBI Taxonomy" id="1459942"/>
    <lineage>
        <taxon>Bacteria</taxon>
        <taxon>Bacillati</taxon>
        <taxon>Actinomycetota</taxon>
        <taxon>Actinomycetes</taxon>
        <taxon>Kitasatosporales</taxon>
        <taxon>Streptomycetaceae</taxon>
        <taxon>Streptomyces</taxon>
    </lineage>
</organism>
<gene>
    <name evidence="2" type="ORF">ACFO9E_13190</name>
</gene>
<protein>
    <submittedName>
        <fullName evidence="2">Uncharacterized protein</fullName>
    </submittedName>
</protein>
<feature type="compositionally biased region" description="Polar residues" evidence="1">
    <location>
        <begin position="165"/>
        <end position="181"/>
    </location>
</feature>
<dbReference type="Proteomes" id="UP001595993">
    <property type="component" value="Unassembled WGS sequence"/>
</dbReference>
<dbReference type="EMBL" id="JBHSFE010000010">
    <property type="protein sequence ID" value="MFC4608768.1"/>
    <property type="molecule type" value="Genomic_DNA"/>
</dbReference>
<evidence type="ECO:0000313" key="2">
    <source>
        <dbReference type="EMBL" id="MFC4608768.1"/>
    </source>
</evidence>
<feature type="region of interest" description="Disordered" evidence="1">
    <location>
        <begin position="113"/>
        <end position="181"/>
    </location>
</feature>
<dbReference type="Gene3D" id="1.10.357.10">
    <property type="entry name" value="Tetracycline Repressor, domain 2"/>
    <property type="match status" value="1"/>
</dbReference>
<dbReference type="RefSeq" id="WP_381194654.1">
    <property type="nucleotide sequence ID" value="NZ_JBHSFE010000010.1"/>
</dbReference>
<feature type="compositionally biased region" description="Low complexity" evidence="1">
    <location>
        <begin position="130"/>
        <end position="146"/>
    </location>
</feature>
<evidence type="ECO:0000313" key="3">
    <source>
        <dbReference type="Proteomes" id="UP001595993"/>
    </source>
</evidence>
<keyword evidence="3" id="KW-1185">Reference proteome</keyword>
<evidence type="ECO:0000256" key="1">
    <source>
        <dbReference type="SAM" id="MobiDB-lite"/>
    </source>
</evidence>
<accession>A0ABV9G6G8</accession>
<comment type="caution">
    <text evidence="2">The sequence shown here is derived from an EMBL/GenBank/DDBJ whole genome shotgun (WGS) entry which is preliminary data.</text>
</comment>